<comment type="function">
    <text evidence="5">Anchors the catalytic components of the fumarate reductase complex to the cell membrane, binds quinones.</text>
</comment>
<evidence type="ECO:0000313" key="6">
    <source>
        <dbReference type="EMBL" id="MBB6055044.1"/>
    </source>
</evidence>
<reference evidence="6 7" key="1">
    <citation type="submission" date="2020-08" db="EMBL/GenBank/DDBJ databases">
        <title>Genomic Encyclopedia of Type Strains, Phase IV (KMG-IV): sequencing the most valuable type-strain genomes for metagenomic binning, comparative biology and taxonomic classification.</title>
        <authorList>
            <person name="Goeker M."/>
        </authorList>
    </citation>
    <scope>NUCLEOTIDE SEQUENCE [LARGE SCALE GENOMIC DNA]</scope>
    <source>
        <strain evidence="6 7">DSM 22975</strain>
    </source>
</reference>
<proteinExistence type="inferred from homology"/>
<dbReference type="RefSeq" id="WP_188025842.1">
    <property type="nucleotide sequence ID" value="NZ_JACHGR010000003.1"/>
</dbReference>
<dbReference type="GO" id="GO:0006106">
    <property type="term" value="P:fumarate metabolic process"/>
    <property type="evidence" value="ECO:0007669"/>
    <property type="project" value="InterPro"/>
</dbReference>
<feature type="transmembrane region" description="Helical" evidence="5">
    <location>
        <begin position="55"/>
        <end position="74"/>
    </location>
</feature>
<evidence type="ECO:0000256" key="5">
    <source>
        <dbReference type="HAMAP-Rule" id="MF_00709"/>
    </source>
</evidence>
<dbReference type="InterPro" id="IPR003418">
    <property type="entry name" value="Fumarate_red_D"/>
</dbReference>
<evidence type="ECO:0000256" key="3">
    <source>
        <dbReference type="ARBA" id="ARBA00022989"/>
    </source>
</evidence>
<dbReference type="AlphaFoldDB" id="A0A841G7D7"/>
<dbReference type="CDD" id="cd00547">
    <property type="entry name" value="QFR_TypeD_subunitD"/>
    <property type="match status" value="1"/>
</dbReference>
<dbReference type="GO" id="GO:0045283">
    <property type="term" value="C:fumarate reductase complex"/>
    <property type="evidence" value="ECO:0007669"/>
    <property type="project" value="UniProtKB-UniRule"/>
</dbReference>
<dbReference type="NCBIfam" id="NF003977">
    <property type="entry name" value="PRK05470.1-1"/>
    <property type="match status" value="1"/>
</dbReference>
<keyword evidence="2 5" id="KW-0812">Transmembrane</keyword>
<keyword evidence="1 5" id="KW-1003">Cell membrane</keyword>
<gene>
    <name evidence="5" type="primary">frdD</name>
    <name evidence="6" type="ORF">HNR75_000926</name>
</gene>
<accession>A0A841G7D7</accession>
<evidence type="ECO:0000313" key="7">
    <source>
        <dbReference type="Proteomes" id="UP000585721"/>
    </source>
</evidence>
<feature type="transmembrane region" description="Helical" evidence="5">
    <location>
        <begin position="95"/>
        <end position="115"/>
    </location>
</feature>
<evidence type="ECO:0000256" key="2">
    <source>
        <dbReference type="ARBA" id="ARBA00022692"/>
    </source>
</evidence>
<sequence>MKRSEEPIYWLLFGAGGVVAAVLLPVLILISGILVPLGILDTDTLSYEKMHALATSWWGAPILLAAIALPIYHAMHRMYHGLHDLGIHPVKFLHYLFYGFAFLVSVAALTLLIQIQ</sequence>
<dbReference type="Proteomes" id="UP000585721">
    <property type="component" value="Unassembled WGS sequence"/>
</dbReference>
<keyword evidence="7" id="KW-1185">Reference proteome</keyword>
<protein>
    <recommendedName>
        <fullName evidence="5">Fumarate reductase subunit D</fullName>
    </recommendedName>
    <alternativeName>
        <fullName evidence="5">Quinol-fumarate reductase subunit D</fullName>
        <shortName evidence="5">QFR subunit D</shortName>
    </alternativeName>
</protein>
<comment type="subunit">
    <text evidence="5">Part of an enzyme complex containing four subunits: a flavoprotein (FrdA), an iron-sulfur protein (FrdB), and two hydrophobic anchor proteins (FrdC and FrdD).</text>
</comment>
<organism evidence="6 7">
    <name type="scientific">Tolumonas osonensis</name>
    <dbReference type="NCBI Taxonomy" id="675874"/>
    <lineage>
        <taxon>Bacteria</taxon>
        <taxon>Pseudomonadati</taxon>
        <taxon>Pseudomonadota</taxon>
        <taxon>Gammaproteobacteria</taxon>
        <taxon>Aeromonadales</taxon>
        <taxon>Aeromonadaceae</taxon>
        <taxon>Tolumonas</taxon>
    </lineage>
</organism>
<keyword evidence="3 5" id="KW-1133">Transmembrane helix</keyword>
<keyword evidence="4 5" id="KW-0472">Membrane</keyword>
<dbReference type="GO" id="GO:0005886">
    <property type="term" value="C:plasma membrane"/>
    <property type="evidence" value="ECO:0007669"/>
    <property type="project" value="UniProtKB-SubCell"/>
</dbReference>
<dbReference type="Gene3D" id="1.20.1300.10">
    <property type="entry name" value="Fumarate reductase/succinate dehydrogenase, transmembrane subunit"/>
    <property type="match status" value="1"/>
</dbReference>
<dbReference type="HAMAP" id="MF_00709">
    <property type="entry name" value="Fumarate_red_D"/>
    <property type="match status" value="1"/>
</dbReference>
<name>A0A841G7D7_9GAMM</name>
<evidence type="ECO:0000256" key="4">
    <source>
        <dbReference type="ARBA" id="ARBA00023136"/>
    </source>
</evidence>
<dbReference type="Pfam" id="PF02313">
    <property type="entry name" value="Fumarate_red_D"/>
    <property type="match status" value="1"/>
</dbReference>
<dbReference type="SUPFAM" id="SSF81343">
    <property type="entry name" value="Fumarate reductase respiratory complex transmembrane subunits"/>
    <property type="match status" value="1"/>
</dbReference>
<comment type="similarity">
    <text evidence="5">Belongs to the FrdD family.</text>
</comment>
<feature type="transmembrane region" description="Helical" evidence="5">
    <location>
        <begin position="7"/>
        <end position="35"/>
    </location>
</feature>
<evidence type="ECO:0000256" key="1">
    <source>
        <dbReference type="ARBA" id="ARBA00022475"/>
    </source>
</evidence>
<dbReference type="InterPro" id="IPR034804">
    <property type="entry name" value="SQR/QFR_C/D"/>
</dbReference>
<dbReference type="EMBL" id="JACHGR010000003">
    <property type="protein sequence ID" value="MBB6055044.1"/>
    <property type="molecule type" value="Genomic_DNA"/>
</dbReference>
<dbReference type="GO" id="GO:0000104">
    <property type="term" value="F:succinate dehydrogenase activity"/>
    <property type="evidence" value="ECO:0007669"/>
    <property type="project" value="UniProtKB-UniRule"/>
</dbReference>
<comment type="caution">
    <text evidence="6">The sequence shown here is derived from an EMBL/GenBank/DDBJ whole genome shotgun (WGS) entry which is preliminary data.</text>
</comment>
<dbReference type="PIRSF" id="PIRSF000179">
    <property type="entry name" value="FrdD"/>
    <property type="match status" value="1"/>
</dbReference>
<comment type="subcellular location">
    <subcellularLocation>
        <location evidence="5">Cell membrane</location>
        <topology evidence="5">Multi-pass membrane protein</topology>
    </subcellularLocation>
</comment>